<evidence type="ECO:0000256" key="1">
    <source>
        <dbReference type="SAM" id="MobiDB-lite"/>
    </source>
</evidence>
<evidence type="ECO:0000313" key="3">
    <source>
        <dbReference type="Proteomes" id="UP000275078"/>
    </source>
</evidence>
<feature type="compositionally biased region" description="Basic and acidic residues" evidence="1">
    <location>
        <begin position="63"/>
        <end position="88"/>
    </location>
</feature>
<feature type="region of interest" description="Disordered" evidence="1">
    <location>
        <begin position="1"/>
        <end position="27"/>
    </location>
</feature>
<gene>
    <name evidence="2" type="ORF">BJ508DRAFT_327754</name>
</gene>
<protein>
    <submittedName>
        <fullName evidence="2">Uncharacterized protein</fullName>
    </submittedName>
</protein>
<feature type="region of interest" description="Disordered" evidence="1">
    <location>
        <begin position="45"/>
        <end position="93"/>
    </location>
</feature>
<sequence length="111" mass="12938">MSQSSEKQQPPPYFPGTMQRPAASESAVVTTHTCNCPHCYMGLDTKTHDPSTASAQQYSTHPQLERVKTEPKTKKELKKERKKQEKERRRMQRKAKPWFGFTFSLFSWSIF</sequence>
<name>A0A3N4I274_ASCIM</name>
<dbReference type="EMBL" id="ML119692">
    <property type="protein sequence ID" value="RPA80089.1"/>
    <property type="molecule type" value="Genomic_DNA"/>
</dbReference>
<accession>A0A3N4I274</accession>
<organism evidence="2 3">
    <name type="scientific">Ascobolus immersus RN42</name>
    <dbReference type="NCBI Taxonomy" id="1160509"/>
    <lineage>
        <taxon>Eukaryota</taxon>
        <taxon>Fungi</taxon>
        <taxon>Dikarya</taxon>
        <taxon>Ascomycota</taxon>
        <taxon>Pezizomycotina</taxon>
        <taxon>Pezizomycetes</taxon>
        <taxon>Pezizales</taxon>
        <taxon>Ascobolaceae</taxon>
        <taxon>Ascobolus</taxon>
    </lineage>
</organism>
<feature type="compositionally biased region" description="Polar residues" evidence="1">
    <location>
        <begin position="50"/>
        <end position="62"/>
    </location>
</feature>
<proteinExistence type="predicted"/>
<reference evidence="2 3" key="1">
    <citation type="journal article" date="2018" name="Nat. Ecol. Evol.">
        <title>Pezizomycetes genomes reveal the molecular basis of ectomycorrhizal truffle lifestyle.</title>
        <authorList>
            <person name="Murat C."/>
            <person name="Payen T."/>
            <person name="Noel B."/>
            <person name="Kuo A."/>
            <person name="Morin E."/>
            <person name="Chen J."/>
            <person name="Kohler A."/>
            <person name="Krizsan K."/>
            <person name="Balestrini R."/>
            <person name="Da Silva C."/>
            <person name="Montanini B."/>
            <person name="Hainaut M."/>
            <person name="Levati E."/>
            <person name="Barry K.W."/>
            <person name="Belfiori B."/>
            <person name="Cichocki N."/>
            <person name="Clum A."/>
            <person name="Dockter R.B."/>
            <person name="Fauchery L."/>
            <person name="Guy J."/>
            <person name="Iotti M."/>
            <person name="Le Tacon F."/>
            <person name="Lindquist E.A."/>
            <person name="Lipzen A."/>
            <person name="Malagnac F."/>
            <person name="Mello A."/>
            <person name="Molinier V."/>
            <person name="Miyauchi S."/>
            <person name="Poulain J."/>
            <person name="Riccioni C."/>
            <person name="Rubini A."/>
            <person name="Sitrit Y."/>
            <person name="Splivallo R."/>
            <person name="Traeger S."/>
            <person name="Wang M."/>
            <person name="Zifcakova L."/>
            <person name="Wipf D."/>
            <person name="Zambonelli A."/>
            <person name="Paolocci F."/>
            <person name="Nowrousian M."/>
            <person name="Ottonello S."/>
            <person name="Baldrian P."/>
            <person name="Spatafora J.W."/>
            <person name="Henrissat B."/>
            <person name="Nagy L.G."/>
            <person name="Aury J.M."/>
            <person name="Wincker P."/>
            <person name="Grigoriev I.V."/>
            <person name="Bonfante P."/>
            <person name="Martin F.M."/>
        </authorList>
    </citation>
    <scope>NUCLEOTIDE SEQUENCE [LARGE SCALE GENOMIC DNA]</scope>
    <source>
        <strain evidence="2 3">RN42</strain>
    </source>
</reference>
<dbReference type="Proteomes" id="UP000275078">
    <property type="component" value="Unassembled WGS sequence"/>
</dbReference>
<keyword evidence="3" id="KW-1185">Reference proteome</keyword>
<dbReference type="AlphaFoldDB" id="A0A3N4I274"/>
<evidence type="ECO:0000313" key="2">
    <source>
        <dbReference type="EMBL" id="RPA80089.1"/>
    </source>
</evidence>